<evidence type="ECO:0000259" key="1">
    <source>
        <dbReference type="PROSITE" id="PS50181"/>
    </source>
</evidence>
<dbReference type="InterPro" id="IPR001810">
    <property type="entry name" value="F-box_dom"/>
</dbReference>
<accession>A0A9P8VV65</accession>
<sequence>MTLSMTKATEAPHLMALPIEILLDIYHYLDLDSVFEFAAAHRTFYDLFVERKATILLPVLSREFSPFDELLQVFTASADDLESTGGLYKARRVIFKRYFGDNGTVLAPRPENFPMGVGESANSFTQVVKTQKPSVHPMSATSTVILTEHDLGPLLKYCRIVRGWEERFPQMRWFHESENCRLLRSHEMERFRRAFYRWWLYGFYFHGDLPRPSIGLPEPFANDVRVSQLRRYSTSELLELMDLVETMKDVVLHYLCPRLTPGQLSDSCDFPLVETIDRPQSLLTGWTDQSQWGRIVKTYAKLGPKELMHLFENIYSYPRNRLIIEARLHQPNLAFDQESIQVSIRCALDERRWMDKMPSLAEDGVGGIVDFDDERDTERLTFGGDGSPDGSLPLGTKFVRSFSHYSPRGDDGSYLEELHRQSWTGERFMVPSVR</sequence>
<evidence type="ECO:0000313" key="2">
    <source>
        <dbReference type="EMBL" id="KAH6877311.1"/>
    </source>
</evidence>
<organism evidence="2 3">
    <name type="scientific">Thelonectria olida</name>
    <dbReference type="NCBI Taxonomy" id="1576542"/>
    <lineage>
        <taxon>Eukaryota</taxon>
        <taxon>Fungi</taxon>
        <taxon>Dikarya</taxon>
        <taxon>Ascomycota</taxon>
        <taxon>Pezizomycotina</taxon>
        <taxon>Sordariomycetes</taxon>
        <taxon>Hypocreomycetidae</taxon>
        <taxon>Hypocreales</taxon>
        <taxon>Nectriaceae</taxon>
        <taxon>Thelonectria</taxon>
    </lineage>
</organism>
<reference evidence="2 3" key="1">
    <citation type="journal article" date="2021" name="Nat. Commun.">
        <title>Genetic determinants of endophytism in the Arabidopsis root mycobiome.</title>
        <authorList>
            <person name="Mesny F."/>
            <person name="Miyauchi S."/>
            <person name="Thiergart T."/>
            <person name="Pickel B."/>
            <person name="Atanasova L."/>
            <person name="Karlsson M."/>
            <person name="Huettel B."/>
            <person name="Barry K.W."/>
            <person name="Haridas S."/>
            <person name="Chen C."/>
            <person name="Bauer D."/>
            <person name="Andreopoulos W."/>
            <person name="Pangilinan J."/>
            <person name="LaButti K."/>
            <person name="Riley R."/>
            <person name="Lipzen A."/>
            <person name="Clum A."/>
            <person name="Drula E."/>
            <person name="Henrissat B."/>
            <person name="Kohler A."/>
            <person name="Grigoriev I.V."/>
            <person name="Martin F.M."/>
            <person name="Hacquard S."/>
        </authorList>
    </citation>
    <scope>NUCLEOTIDE SEQUENCE [LARGE SCALE GENOMIC DNA]</scope>
    <source>
        <strain evidence="2 3">MPI-CAGE-CH-0241</strain>
    </source>
</reference>
<protein>
    <recommendedName>
        <fullName evidence="1">F-box domain-containing protein</fullName>
    </recommendedName>
</protein>
<dbReference type="PROSITE" id="PS50181">
    <property type="entry name" value="FBOX"/>
    <property type="match status" value="1"/>
</dbReference>
<dbReference type="OrthoDB" id="1638493at2759"/>
<dbReference type="AlphaFoldDB" id="A0A9P8VV65"/>
<feature type="domain" description="F-box" evidence="1">
    <location>
        <begin position="11"/>
        <end position="59"/>
    </location>
</feature>
<dbReference type="EMBL" id="JAGPYM010000030">
    <property type="protein sequence ID" value="KAH6877311.1"/>
    <property type="molecule type" value="Genomic_DNA"/>
</dbReference>
<comment type="caution">
    <text evidence="2">The sequence shown here is derived from an EMBL/GenBank/DDBJ whole genome shotgun (WGS) entry which is preliminary data.</text>
</comment>
<proteinExistence type="predicted"/>
<dbReference type="Proteomes" id="UP000777438">
    <property type="component" value="Unassembled WGS sequence"/>
</dbReference>
<dbReference type="CDD" id="cd09917">
    <property type="entry name" value="F-box_SF"/>
    <property type="match status" value="1"/>
</dbReference>
<evidence type="ECO:0000313" key="3">
    <source>
        <dbReference type="Proteomes" id="UP000777438"/>
    </source>
</evidence>
<name>A0A9P8VV65_9HYPO</name>
<gene>
    <name evidence="2" type="ORF">B0T10DRAFT_191925</name>
</gene>
<keyword evidence="3" id="KW-1185">Reference proteome</keyword>